<dbReference type="SMART" id="SM01388">
    <property type="entry name" value="Mob1_phocein"/>
    <property type="match status" value="1"/>
</dbReference>
<feature type="region of interest" description="Disordered" evidence="2">
    <location>
        <begin position="1"/>
        <end position="65"/>
    </location>
</feature>
<protein>
    <submittedName>
        <fullName evidence="3">Putative mob1 family protein</fullName>
    </submittedName>
</protein>
<sequence>MSLAQGSPRLPSPPPAAEIQLGPKSPALSATASRQAQQMERSINDANAKRRIHPGTRSEDMAAGPPLVPLNELDSAFQLQEHLAALHYHHTASQTTAITPAAAAQLTQPPPGIDRTLWLYELCRFLIAQCNSLIVGFLFDNPPCSSTTCPEMRASEWQFLCAVHDQPKSCCAIDYCCHTLDWAANVVTNPKIFPSRFVVVSEGHDKSAVLKNLVNVFRRLHRIFAHAWFQHRGVFWSVESQTGLYAFFKAVCDVYDLLPAENYKLPPEAEGLESETPSKEEKRHTVIAIAKPAAPQGGSPEHDDDRNNLHARRSNTARHSSRPSTGSAVTTVLEEGEDEHGEISDKLRGMHISAPDIVEEASEVEVPVIVESSIIDESTSIPTDAPAAETSRHADDEHDAQGDATGEKQEQGEAIQDTALPGREEHQESSEQTVGESQPAADDDDNDRSSPEDTDPTPLEDSTPTTIGIPEGSVESSPDKAEEKLTPENSSTG</sequence>
<dbReference type="OMA" id="YCCAIDY"/>
<evidence type="ECO:0000313" key="3">
    <source>
        <dbReference type="EMBL" id="GAP82459.1"/>
    </source>
</evidence>
<dbReference type="OrthoDB" id="10262609at2759"/>
<reference evidence="3" key="1">
    <citation type="submission" date="2016-03" db="EMBL/GenBank/DDBJ databases">
        <title>Draft genome sequence of Rosellinia necatrix.</title>
        <authorList>
            <person name="Kanematsu S."/>
        </authorList>
    </citation>
    <scope>NUCLEOTIDE SEQUENCE [LARGE SCALE GENOMIC DNA]</scope>
    <source>
        <strain evidence="3">W97</strain>
    </source>
</reference>
<organism evidence="3">
    <name type="scientific">Rosellinia necatrix</name>
    <name type="common">White root-rot fungus</name>
    <dbReference type="NCBI Taxonomy" id="77044"/>
    <lineage>
        <taxon>Eukaryota</taxon>
        <taxon>Fungi</taxon>
        <taxon>Dikarya</taxon>
        <taxon>Ascomycota</taxon>
        <taxon>Pezizomycotina</taxon>
        <taxon>Sordariomycetes</taxon>
        <taxon>Xylariomycetidae</taxon>
        <taxon>Xylariales</taxon>
        <taxon>Xylariaceae</taxon>
        <taxon>Rosellinia</taxon>
    </lineage>
</organism>
<feature type="compositionally biased region" description="Polar residues" evidence="2">
    <location>
        <begin position="28"/>
        <end position="45"/>
    </location>
</feature>
<dbReference type="Gene3D" id="1.20.140.30">
    <property type="entry name" value="MOB kinase activator"/>
    <property type="match status" value="1"/>
</dbReference>
<gene>
    <name evidence="3" type="ORF">SAMD00023353_0100100</name>
</gene>
<keyword evidence="1" id="KW-0479">Metal-binding</keyword>
<name>A0A1S7UH71_ROSNE</name>
<dbReference type="InterPro" id="IPR036703">
    <property type="entry name" value="MOB_kinase_act_sf"/>
</dbReference>
<feature type="region of interest" description="Disordered" evidence="2">
    <location>
        <begin position="375"/>
        <end position="493"/>
    </location>
</feature>
<feature type="binding site" evidence="1">
    <location>
        <position position="144"/>
    </location>
    <ligand>
        <name>Zn(2+)</name>
        <dbReference type="ChEBI" id="CHEBI:29105"/>
    </ligand>
</feature>
<evidence type="ECO:0000256" key="2">
    <source>
        <dbReference type="SAM" id="MobiDB-lite"/>
    </source>
</evidence>
<evidence type="ECO:0000256" key="1">
    <source>
        <dbReference type="PIRSR" id="PIRSR605301-1"/>
    </source>
</evidence>
<feature type="binding site" evidence="1">
    <location>
        <position position="226"/>
    </location>
    <ligand>
        <name>Zn(2+)</name>
        <dbReference type="ChEBI" id="CHEBI:29105"/>
    </ligand>
</feature>
<dbReference type="Pfam" id="PF03637">
    <property type="entry name" value="Mob1_phocein"/>
    <property type="match status" value="1"/>
</dbReference>
<feature type="region of interest" description="Disordered" evidence="2">
    <location>
        <begin position="290"/>
        <end position="344"/>
    </location>
</feature>
<feature type="binding site" evidence="1">
    <location>
        <position position="231"/>
    </location>
    <ligand>
        <name>Zn(2+)</name>
        <dbReference type="ChEBI" id="CHEBI:29105"/>
    </ligand>
</feature>
<dbReference type="EMBL" id="DF977446">
    <property type="protein sequence ID" value="GAP82459.1"/>
    <property type="molecule type" value="Genomic_DNA"/>
</dbReference>
<evidence type="ECO:0000313" key="4">
    <source>
        <dbReference type="Proteomes" id="UP000054516"/>
    </source>
</evidence>
<feature type="compositionally biased region" description="Basic and acidic residues" evidence="2">
    <location>
        <begin position="477"/>
        <end position="486"/>
    </location>
</feature>
<feature type="compositionally biased region" description="Basic residues" evidence="2">
    <location>
        <begin position="309"/>
        <end position="321"/>
    </location>
</feature>
<dbReference type="PANTHER" id="PTHR22599">
    <property type="entry name" value="MPS ONE BINDER KINASE ACTIVATOR-LIKE MOB"/>
    <property type="match status" value="1"/>
</dbReference>
<dbReference type="InterPro" id="IPR005301">
    <property type="entry name" value="MOB_kinase_act_fam"/>
</dbReference>
<dbReference type="Proteomes" id="UP000054516">
    <property type="component" value="Unassembled WGS sequence"/>
</dbReference>
<dbReference type="AlphaFoldDB" id="A0A1S7UH71"/>
<feature type="compositionally biased region" description="Basic and acidic residues" evidence="2">
    <location>
        <begin position="390"/>
        <end position="411"/>
    </location>
</feature>
<keyword evidence="1" id="KW-0862">Zinc</keyword>
<dbReference type="STRING" id="77044.A0A1S7UH71"/>
<accession>A0A1S7UH71</accession>
<feature type="binding site" evidence="1">
    <location>
        <position position="149"/>
    </location>
    <ligand>
        <name>Zn(2+)</name>
        <dbReference type="ChEBI" id="CHEBI:29105"/>
    </ligand>
</feature>
<keyword evidence="4" id="KW-1185">Reference proteome</keyword>
<proteinExistence type="predicted"/>
<dbReference type="SUPFAM" id="SSF101152">
    <property type="entry name" value="Mob1/phocein"/>
    <property type="match status" value="1"/>
</dbReference>